<feature type="domain" description="DUF2062" evidence="2">
    <location>
        <begin position="24"/>
        <end position="162"/>
    </location>
</feature>
<keyword evidence="3" id="KW-0067">ATP-binding</keyword>
<keyword evidence="1" id="KW-0472">Membrane</keyword>
<keyword evidence="1" id="KW-1133">Transmembrane helix</keyword>
<evidence type="ECO:0000313" key="4">
    <source>
        <dbReference type="Proteomes" id="UP000242502"/>
    </source>
</evidence>
<evidence type="ECO:0000259" key="2">
    <source>
        <dbReference type="Pfam" id="PF09835"/>
    </source>
</evidence>
<comment type="caution">
    <text evidence="3">The sequence shown here is derived from an EMBL/GenBank/DDBJ whole genome shotgun (WGS) entry which is preliminary data.</text>
</comment>
<proteinExistence type="predicted"/>
<dbReference type="Proteomes" id="UP000242502">
    <property type="component" value="Unassembled WGS sequence"/>
</dbReference>
<protein>
    <submittedName>
        <fullName evidence="3">ATP-binding protein</fullName>
    </submittedName>
</protein>
<accession>A0A1D2QST2</accession>
<dbReference type="AlphaFoldDB" id="A0A1D2QST2"/>
<sequence length="181" mass="20668">MLKKLIQNLIPSPQAIKNHSSLGILGSLLEDPNLFHLNRYSVSMAFLVGVFLAFCPVPGQMVLAAIVAFWVRCNLPLAIALVWITNPLTVPPIFFTTYQLGTWLLDSPTVNLGNAAFTWEWVHAELGKLWKPLFMGSLCAGSFFSITSYSIIKLVWRWRVIYLWNHRKEKRAKRLLKKQNI</sequence>
<dbReference type="InterPro" id="IPR018639">
    <property type="entry name" value="DUF2062"/>
</dbReference>
<dbReference type="PANTHER" id="PTHR40547">
    <property type="entry name" value="SLL0298 PROTEIN"/>
    <property type="match status" value="1"/>
</dbReference>
<reference evidence="3 4" key="1">
    <citation type="journal article" date="2016" name="Appl. Environ. Microbiol.">
        <title>Lack of Overt Genome Reduction in the Bryostatin-Producing Bryozoan Symbiont "Candidatus Endobugula sertula".</title>
        <authorList>
            <person name="Miller I.J."/>
            <person name="Vanee N."/>
            <person name="Fong S.S."/>
            <person name="Lim-Fong G.E."/>
            <person name="Kwan J.C."/>
        </authorList>
    </citation>
    <scope>NUCLEOTIDE SEQUENCE [LARGE SCALE GENOMIC DNA]</scope>
    <source>
        <strain evidence="3">AB1-4</strain>
    </source>
</reference>
<dbReference type="GO" id="GO:0005524">
    <property type="term" value="F:ATP binding"/>
    <property type="evidence" value="ECO:0007669"/>
    <property type="project" value="UniProtKB-KW"/>
</dbReference>
<dbReference type="Pfam" id="PF09835">
    <property type="entry name" value="DUF2062"/>
    <property type="match status" value="1"/>
</dbReference>
<name>A0A1D2QST2_9GAMM</name>
<keyword evidence="1" id="KW-0812">Transmembrane</keyword>
<feature type="transmembrane region" description="Helical" evidence="1">
    <location>
        <begin position="133"/>
        <end position="156"/>
    </location>
</feature>
<organism evidence="3 4">
    <name type="scientific">Candidatus Endobugula sertula</name>
    <name type="common">Bugula neritina bacterial symbiont</name>
    <dbReference type="NCBI Taxonomy" id="62101"/>
    <lineage>
        <taxon>Bacteria</taxon>
        <taxon>Pseudomonadati</taxon>
        <taxon>Pseudomonadota</taxon>
        <taxon>Gammaproteobacteria</taxon>
        <taxon>Cellvibrionales</taxon>
        <taxon>Cellvibrionaceae</taxon>
        <taxon>Candidatus Endobugula</taxon>
    </lineage>
</organism>
<dbReference type="EMBL" id="MDLC01000006">
    <property type="protein sequence ID" value="ODS24613.1"/>
    <property type="molecule type" value="Genomic_DNA"/>
</dbReference>
<evidence type="ECO:0000313" key="3">
    <source>
        <dbReference type="EMBL" id="ODS24613.1"/>
    </source>
</evidence>
<keyword evidence="3" id="KW-0547">Nucleotide-binding</keyword>
<gene>
    <name evidence="3" type="ORF">AB835_02475</name>
</gene>
<dbReference type="PANTHER" id="PTHR40547:SF1">
    <property type="entry name" value="SLL0298 PROTEIN"/>
    <property type="match status" value="1"/>
</dbReference>
<evidence type="ECO:0000256" key="1">
    <source>
        <dbReference type="SAM" id="Phobius"/>
    </source>
</evidence>